<dbReference type="AlphaFoldDB" id="A0AA39MK73"/>
<keyword evidence="2 4" id="KW-0863">Zinc-finger</keyword>
<evidence type="ECO:0000313" key="7">
    <source>
        <dbReference type="Proteomes" id="UP001175211"/>
    </source>
</evidence>
<evidence type="ECO:0000256" key="4">
    <source>
        <dbReference type="PROSITE-ProRule" id="PRU00134"/>
    </source>
</evidence>
<evidence type="ECO:0000256" key="1">
    <source>
        <dbReference type="ARBA" id="ARBA00022723"/>
    </source>
</evidence>
<evidence type="ECO:0000256" key="2">
    <source>
        <dbReference type="ARBA" id="ARBA00022771"/>
    </source>
</evidence>
<reference evidence="6" key="1">
    <citation type="submission" date="2023-06" db="EMBL/GenBank/DDBJ databases">
        <authorList>
            <consortium name="Lawrence Berkeley National Laboratory"/>
            <person name="Ahrendt S."/>
            <person name="Sahu N."/>
            <person name="Indic B."/>
            <person name="Wong-Bajracharya J."/>
            <person name="Merenyi Z."/>
            <person name="Ke H.-M."/>
            <person name="Monk M."/>
            <person name="Kocsube S."/>
            <person name="Drula E."/>
            <person name="Lipzen A."/>
            <person name="Balint B."/>
            <person name="Henrissat B."/>
            <person name="Andreopoulos B."/>
            <person name="Martin F.M."/>
            <person name="Harder C.B."/>
            <person name="Rigling D."/>
            <person name="Ford K.L."/>
            <person name="Foster G.D."/>
            <person name="Pangilinan J."/>
            <person name="Papanicolaou A."/>
            <person name="Barry K."/>
            <person name="LaButti K."/>
            <person name="Viragh M."/>
            <person name="Koriabine M."/>
            <person name="Yan M."/>
            <person name="Riley R."/>
            <person name="Champramary S."/>
            <person name="Plett K.L."/>
            <person name="Tsai I.J."/>
            <person name="Slot J."/>
            <person name="Sipos G."/>
            <person name="Plett J."/>
            <person name="Nagy L.G."/>
            <person name="Grigoriev I.V."/>
        </authorList>
    </citation>
    <scope>NUCLEOTIDE SEQUENCE</scope>
    <source>
        <strain evidence="6">CCBAS 213</strain>
    </source>
</reference>
<dbReference type="RefSeq" id="XP_060322747.1">
    <property type="nucleotide sequence ID" value="XM_060474829.1"/>
</dbReference>
<dbReference type="PROSITE" id="PS50865">
    <property type="entry name" value="ZF_MYND_2"/>
    <property type="match status" value="1"/>
</dbReference>
<comment type="caution">
    <text evidence="6">The sequence shown here is derived from an EMBL/GenBank/DDBJ whole genome shotgun (WGS) entry which is preliminary data.</text>
</comment>
<dbReference type="GeneID" id="85358377"/>
<dbReference type="InterPro" id="IPR002893">
    <property type="entry name" value="Znf_MYND"/>
</dbReference>
<proteinExistence type="predicted"/>
<dbReference type="Proteomes" id="UP001175211">
    <property type="component" value="Unassembled WGS sequence"/>
</dbReference>
<dbReference type="Gene3D" id="6.10.140.2220">
    <property type="match status" value="1"/>
</dbReference>
<gene>
    <name evidence="6" type="ORF">EV420DRAFT_1587006</name>
</gene>
<organism evidence="6 7">
    <name type="scientific">Armillaria tabescens</name>
    <name type="common">Ringless honey mushroom</name>
    <name type="synonym">Agaricus tabescens</name>
    <dbReference type="NCBI Taxonomy" id="1929756"/>
    <lineage>
        <taxon>Eukaryota</taxon>
        <taxon>Fungi</taxon>
        <taxon>Dikarya</taxon>
        <taxon>Basidiomycota</taxon>
        <taxon>Agaricomycotina</taxon>
        <taxon>Agaricomycetes</taxon>
        <taxon>Agaricomycetidae</taxon>
        <taxon>Agaricales</taxon>
        <taxon>Marasmiineae</taxon>
        <taxon>Physalacriaceae</taxon>
        <taxon>Desarmillaria</taxon>
    </lineage>
</organism>
<evidence type="ECO:0000259" key="5">
    <source>
        <dbReference type="PROSITE" id="PS50865"/>
    </source>
</evidence>
<name>A0AA39MK73_ARMTA</name>
<dbReference type="GO" id="GO:0008270">
    <property type="term" value="F:zinc ion binding"/>
    <property type="evidence" value="ECO:0007669"/>
    <property type="project" value="UniProtKB-KW"/>
</dbReference>
<keyword evidence="7" id="KW-1185">Reference proteome</keyword>
<keyword evidence="3" id="KW-0862">Zinc</keyword>
<feature type="domain" description="MYND-type" evidence="5">
    <location>
        <begin position="424"/>
        <end position="472"/>
    </location>
</feature>
<dbReference type="EMBL" id="JAUEPS010000103">
    <property type="protein sequence ID" value="KAK0437926.1"/>
    <property type="molecule type" value="Genomic_DNA"/>
</dbReference>
<evidence type="ECO:0000313" key="6">
    <source>
        <dbReference type="EMBL" id="KAK0437926.1"/>
    </source>
</evidence>
<accession>A0AA39MK73</accession>
<dbReference type="SUPFAM" id="SSF144232">
    <property type="entry name" value="HIT/MYND zinc finger-like"/>
    <property type="match status" value="1"/>
</dbReference>
<sequence>MDKSIKSAKDGSFEAMMALALQAGRNRRAHQAFFRVVEENLRFNTPTIQALKRGSFPLVPSLDPKDVVNRSCTSMLALATGIRDGLLLQPACLAESTSSMFALMPAISFWLSLFCERIITPSRTPDFKFMDFHHAVVFILAWTTNQKKLTLEPKIFTDYLPFLWFNPPPGCAKYNLDDARSVFTAVYHAVLACESTPWRGILVDRMEENSTLTAKLVVQFIVDGFAHLPEEPDATLLSQTFLTVAASTLQLSVQSLPIHTALLRNNSIQWMALVLRYVTRRTRFTYVALRVATDCVSRCLRYILRVMQDGHSYIYQFLGYDILPCLLKAFRNMHAHPELIDQEFKGLKTLLEDHAVEILHLVISHFAYASILKRTRKAISKIRRLHVDGFLESKDLGLKRVCEEWTQFVNIAFYRSDMTRSISDSSCGNGQCPGTFVEKFTVCSGCQFTRYCSRTCQKDDWSRTSTGHRSLCNEIKEIRTNADPLPMSFSDRRAIATLNSHYVEYHEEVPSEREELLDEYTAENGEPDPLWPLVLVLDYRAINVEPYLYLESSEQCVEDWEIVVAARRGAGTIVGWIIPDGQRIVTKVELVPVMDLPKSGYASTRQGAVIEVR</sequence>
<dbReference type="Pfam" id="PF01753">
    <property type="entry name" value="zf-MYND"/>
    <property type="match status" value="1"/>
</dbReference>
<keyword evidence="1" id="KW-0479">Metal-binding</keyword>
<evidence type="ECO:0000256" key="3">
    <source>
        <dbReference type="ARBA" id="ARBA00022833"/>
    </source>
</evidence>
<protein>
    <recommendedName>
        <fullName evidence="5">MYND-type domain-containing protein</fullName>
    </recommendedName>
</protein>